<reference evidence="1 2" key="1">
    <citation type="journal article" date="2019" name="Commun. Biol.">
        <title>The bagworm genome reveals a unique fibroin gene that provides high tensile strength.</title>
        <authorList>
            <person name="Kono N."/>
            <person name="Nakamura H."/>
            <person name="Ohtoshi R."/>
            <person name="Tomita M."/>
            <person name="Numata K."/>
            <person name="Arakawa K."/>
        </authorList>
    </citation>
    <scope>NUCLEOTIDE SEQUENCE [LARGE SCALE GENOMIC DNA]</scope>
</reference>
<name>A0A4C1WTE0_EUMVA</name>
<accession>A0A4C1WTE0</accession>
<dbReference type="AlphaFoldDB" id="A0A4C1WTE0"/>
<evidence type="ECO:0000313" key="1">
    <source>
        <dbReference type="EMBL" id="GBP53397.1"/>
    </source>
</evidence>
<gene>
    <name evidence="1" type="ORF">EVAR_48149_1</name>
</gene>
<proteinExistence type="predicted"/>
<organism evidence="1 2">
    <name type="scientific">Eumeta variegata</name>
    <name type="common">Bagworm moth</name>
    <name type="synonym">Eumeta japonica</name>
    <dbReference type="NCBI Taxonomy" id="151549"/>
    <lineage>
        <taxon>Eukaryota</taxon>
        <taxon>Metazoa</taxon>
        <taxon>Ecdysozoa</taxon>
        <taxon>Arthropoda</taxon>
        <taxon>Hexapoda</taxon>
        <taxon>Insecta</taxon>
        <taxon>Pterygota</taxon>
        <taxon>Neoptera</taxon>
        <taxon>Endopterygota</taxon>
        <taxon>Lepidoptera</taxon>
        <taxon>Glossata</taxon>
        <taxon>Ditrysia</taxon>
        <taxon>Tineoidea</taxon>
        <taxon>Psychidae</taxon>
        <taxon>Oiketicinae</taxon>
        <taxon>Eumeta</taxon>
    </lineage>
</organism>
<comment type="caution">
    <text evidence="1">The sequence shown here is derived from an EMBL/GenBank/DDBJ whole genome shotgun (WGS) entry which is preliminary data.</text>
</comment>
<keyword evidence="2" id="KW-1185">Reference proteome</keyword>
<sequence length="87" mass="10142">MPHSPSIYHYPLHRYNPATIAPFSPFSDIISIPRYHYRYGDSSGVDRVPSQICENEPLQFRYVRPAVRMLQAFYSKTTRCALMKFGV</sequence>
<dbReference type="Proteomes" id="UP000299102">
    <property type="component" value="Unassembled WGS sequence"/>
</dbReference>
<dbReference type="EMBL" id="BGZK01000624">
    <property type="protein sequence ID" value="GBP53397.1"/>
    <property type="molecule type" value="Genomic_DNA"/>
</dbReference>
<protein>
    <submittedName>
        <fullName evidence="1">Uncharacterized protein</fullName>
    </submittedName>
</protein>
<evidence type="ECO:0000313" key="2">
    <source>
        <dbReference type="Proteomes" id="UP000299102"/>
    </source>
</evidence>